<evidence type="ECO:0000313" key="2">
    <source>
        <dbReference type="Proteomes" id="UP001141552"/>
    </source>
</evidence>
<accession>A0A9Q0G368</accession>
<dbReference type="Proteomes" id="UP001141552">
    <property type="component" value="Unassembled WGS sequence"/>
</dbReference>
<keyword evidence="2" id="KW-1185">Reference proteome</keyword>
<comment type="caution">
    <text evidence="1">The sequence shown here is derived from an EMBL/GenBank/DDBJ whole genome shotgun (WGS) entry which is preliminary data.</text>
</comment>
<evidence type="ECO:0000313" key="1">
    <source>
        <dbReference type="EMBL" id="KAJ4841116.1"/>
    </source>
</evidence>
<name>A0A9Q0G368_9ROSI</name>
<organism evidence="1 2">
    <name type="scientific">Turnera subulata</name>
    <dbReference type="NCBI Taxonomy" id="218843"/>
    <lineage>
        <taxon>Eukaryota</taxon>
        <taxon>Viridiplantae</taxon>
        <taxon>Streptophyta</taxon>
        <taxon>Embryophyta</taxon>
        <taxon>Tracheophyta</taxon>
        <taxon>Spermatophyta</taxon>
        <taxon>Magnoliopsida</taxon>
        <taxon>eudicotyledons</taxon>
        <taxon>Gunneridae</taxon>
        <taxon>Pentapetalae</taxon>
        <taxon>rosids</taxon>
        <taxon>fabids</taxon>
        <taxon>Malpighiales</taxon>
        <taxon>Passifloraceae</taxon>
        <taxon>Turnera</taxon>
    </lineage>
</organism>
<dbReference type="Gene3D" id="2.120.10.80">
    <property type="entry name" value="Kelch-type beta propeller"/>
    <property type="match status" value="1"/>
</dbReference>
<gene>
    <name evidence="1" type="ORF">Tsubulata_003756</name>
</gene>
<reference evidence="1" key="1">
    <citation type="submission" date="2022-02" db="EMBL/GenBank/DDBJ databases">
        <authorList>
            <person name="Henning P.M."/>
            <person name="McCubbin A.G."/>
            <person name="Shore J.S."/>
        </authorList>
    </citation>
    <scope>NUCLEOTIDE SEQUENCE</scope>
    <source>
        <strain evidence="1">F60SS</strain>
        <tissue evidence="1">Leaves</tissue>
    </source>
</reference>
<sequence>MDQNDGSLRAAFFTAAGREIRYSQPLVPYGKTYQMSVVVSGGVACAVGGDFGMGNPEIFKNCSDSFKYPLELWICDMVKENDYGNRGYPWVKGPPLNGGKPNALVVVIGGVLYALRGEGSIDDVDWKGPIFESLDLGSGSGSGWEVLPDPPFGIATNYRRSYMVDGACRLWIRAQVQTYSLSGEERHPSIREPGSIAYYYYDTTTREWSEFDPSSRNLSRARFRLLAHYYLRADNGYLLPGGFVLWTFVLHTTGKRTLQALDVDYIAFQLPRHIAGNCLIASFHASP</sequence>
<dbReference type="SUPFAM" id="SSF117281">
    <property type="entry name" value="Kelch motif"/>
    <property type="match status" value="1"/>
</dbReference>
<dbReference type="InterPro" id="IPR015915">
    <property type="entry name" value="Kelch-typ_b-propeller"/>
</dbReference>
<dbReference type="Pfam" id="PF07893">
    <property type="entry name" value="DUF1668"/>
    <property type="match status" value="1"/>
</dbReference>
<dbReference type="EMBL" id="JAKUCV010002880">
    <property type="protein sequence ID" value="KAJ4841116.1"/>
    <property type="molecule type" value="Genomic_DNA"/>
</dbReference>
<dbReference type="InterPro" id="IPR012871">
    <property type="entry name" value="DUF1668_ORYSA"/>
</dbReference>
<dbReference type="AlphaFoldDB" id="A0A9Q0G368"/>
<reference evidence="1" key="2">
    <citation type="journal article" date="2023" name="Plants (Basel)">
        <title>Annotation of the Turnera subulata (Passifloraceae) Draft Genome Reveals the S-Locus Evolved after the Divergence of Turneroideae from Passifloroideae in a Stepwise Manner.</title>
        <authorList>
            <person name="Henning P.M."/>
            <person name="Roalson E.H."/>
            <person name="Mir W."/>
            <person name="McCubbin A.G."/>
            <person name="Shore J.S."/>
        </authorList>
    </citation>
    <scope>NUCLEOTIDE SEQUENCE</scope>
    <source>
        <strain evidence="1">F60SS</strain>
    </source>
</reference>
<proteinExistence type="predicted"/>
<protein>
    <submittedName>
        <fullName evidence="1">Uncharacterized protein</fullName>
    </submittedName>
</protein>